<name>A0A1Q2SLB6_9GAMM</name>
<feature type="signal peptide" evidence="2">
    <location>
        <begin position="1"/>
        <end position="25"/>
    </location>
</feature>
<keyword evidence="1" id="KW-0175">Coiled coil</keyword>
<dbReference type="EMBL" id="AP014836">
    <property type="protein sequence ID" value="BAW79914.1"/>
    <property type="molecule type" value="Genomic_DNA"/>
</dbReference>
<evidence type="ECO:0000313" key="4">
    <source>
        <dbReference type="Proteomes" id="UP000243679"/>
    </source>
</evidence>
<feature type="coiled-coil region" evidence="1">
    <location>
        <begin position="23"/>
        <end position="57"/>
    </location>
</feature>
<accession>A0A1Q2SLB6</accession>
<reference evidence="3 4" key="1">
    <citation type="journal article" date="2017" name="ISME J.">
        <title>An acid-tolerant ammonia-oxidizing ?-proteobacterium from soil.</title>
        <authorList>
            <person name="Hayatsu M."/>
            <person name="Tago K."/>
            <person name="Uchiyama I."/>
            <person name="Toyoda A."/>
            <person name="Wang Y."/>
            <person name="Shimomura Y."/>
            <person name="Okubo T."/>
            <person name="Kurisu F."/>
            <person name="Hirono Y."/>
            <person name="Nonaka K."/>
            <person name="Akiyama H."/>
            <person name="Itoh T."/>
            <person name="Takami H."/>
        </authorList>
    </citation>
    <scope>NUCLEOTIDE SEQUENCE [LARGE SCALE GENOMIC DNA]</scope>
    <source>
        <strain evidence="3 4">TAO100</strain>
    </source>
</reference>
<evidence type="ECO:0000256" key="1">
    <source>
        <dbReference type="SAM" id="Coils"/>
    </source>
</evidence>
<dbReference type="RefSeq" id="WP_096526512.1">
    <property type="nucleotide sequence ID" value="NZ_AP014836.1"/>
</dbReference>
<dbReference type="KEGG" id="ntt:TAO_0544"/>
<keyword evidence="2" id="KW-0732">Signal</keyword>
<dbReference type="AlphaFoldDB" id="A0A1Q2SLB6"/>
<sequence length="91" mass="9903">MKLPYLSIALAALVSFSLASFSVSAEETVAEKAEAKIKDTKRAAEQAADRAEEAKCTDGTIKCLGEKIKHRTGEAYDSVKDKSVELKHKMD</sequence>
<keyword evidence="4" id="KW-1185">Reference proteome</keyword>
<evidence type="ECO:0000256" key="2">
    <source>
        <dbReference type="SAM" id="SignalP"/>
    </source>
</evidence>
<organism evidence="3 4">
    <name type="scientific">Candidatus Nitrosoglobus terrae</name>
    <dbReference type="NCBI Taxonomy" id="1630141"/>
    <lineage>
        <taxon>Bacteria</taxon>
        <taxon>Pseudomonadati</taxon>
        <taxon>Pseudomonadota</taxon>
        <taxon>Gammaproteobacteria</taxon>
        <taxon>Chromatiales</taxon>
        <taxon>Chromatiaceae</taxon>
        <taxon>Candidatus Nitrosoglobus</taxon>
    </lineage>
</organism>
<evidence type="ECO:0000313" key="3">
    <source>
        <dbReference type="EMBL" id="BAW79914.1"/>
    </source>
</evidence>
<gene>
    <name evidence="3" type="ORF">TAO_0544</name>
</gene>
<proteinExistence type="predicted"/>
<dbReference type="Proteomes" id="UP000243679">
    <property type="component" value="Chromosome"/>
</dbReference>
<feature type="chain" id="PRO_5010322764" evidence="2">
    <location>
        <begin position="26"/>
        <end position="91"/>
    </location>
</feature>
<protein>
    <submittedName>
        <fullName evidence="3">Hypothetical conserved protein</fullName>
    </submittedName>
</protein>